<evidence type="ECO:0000256" key="1">
    <source>
        <dbReference type="ARBA" id="ARBA00006382"/>
    </source>
</evidence>
<evidence type="ECO:0000313" key="8">
    <source>
        <dbReference type="Proteomes" id="UP000029444"/>
    </source>
</evidence>
<dbReference type="InterPro" id="IPR036291">
    <property type="entry name" value="NAD(P)-bd_dom_sf"/>
</dbReference>
<dbReference type="EMBL" id="ARXV01000013">
    <property type="protein sequence ID" value="KGD63862.1"/>
    <property type="molecule type" value="Genomic_DNA"/>
</dbReference>
<dbReference type="PANTHER" id="PTHR42722:SF1">
    <property type="entry name" value="VALINE DEHYDROGENASE"/>
    <property type="match status" value="1"/>
</dbReference>
<dbReference type="SUPFAM" id="SSF53223">
    <property type="entry name" value="Aminoacid dehydrogenase-like, N-terminal domain"/>
    <property type="match status" value="1"/>
</dbReference>
<dbReference type="Proteomes" id="UP000029444">
    <property type="component" value="Unassembled WGS sequence"/>
</dbReference>
<dbReference type="eggNOG" id="COG0334">
    <property type="taxonomic scope" value="Bacteria"/>
</dbReference>
<sequence>MFVTLEQTDVAELHQFRDPVTGLRALIALHSTRLGPALGGCRCLPYPDETAAEIDVCRLARGMSFKAALAGLPLGGGKAVIIEPQKTYDRQALFQSFGRAVNSLAGRYLTAMDAGTETEDLDQVATQTPHVLGYSGDGIDPSPFTALGVYTALQIASERQLHRQDFKGLHVAIQGLGHVGRRLAMMLAWAGARLTITDLDQAHGKRLAERLNADFVTADEIYEVPCDAFMPCALGGTLNPETIPRLDARLIVGAANNQLASEDDARHLQDRHILYTPDYVNNAGGLIALALHRQRHNNAAVRSKVKGIGCTLSHLLNDAERLGVSPALMADRMAEQRLHDAHEHAA</sequence>
<evidence type="ECO:0000256" key="4">
    <source>
        <dbReference type="PIRSR" id="PIRSR000188-1"/>
    </source>
</evidence>
<name>A0A095SH35_9GAMM</name>
<keyword evidence="8" id="KW-1185">Reference proteome</keyword>
<comment type="similarity">
    <text evidence="1">Belongs to the Glu/Leu/Phe/Val dehydrogenases family.</text>
</comment>
<dbReference type="SUPFAM" id="SSF51735">
    <property type="entry name" value="NAD(P)-binding Rossmann-fold domains"/>
    <property type="match status" value="1"/>
</dbReference>
<feature type="binding site" evidence="5">
    <location>
        <begin position="175"/>
        <end position="180"/>
    </location>
    <ligand>
        <name>NAD(+)</name>
        <dbReference type="ChEBI" id="CHEBI:57540"/>
    </ligand>
</feature>
<dbReference type="Gene3D" id="3.40.50.10860">
    <property type="entry name" value="Leucine Dehydrogenase, chain A, domain 1"/>
    <property type="match status" value="1"/>
</dbReference>
<organism evidence="7 8">
    <name type="scientific">Alcanivorax nanhaiticus</name>
    <dbReference type="NCBI Taxonomy" id="1177154"/>
    <lineage>
        <taxon>Bacteria</taxon>
        <taxon>Pseudomonadati</taxon>
        <taxon>Pseudomonadota</taxon>
        <taxon>Gammaproteobacteria</taxon>
        <taxon>Oceanospirillales</taxon>
        <taxon>Alcanivoracaceae</taxon>
        <taxon>Alcanivorax</taxon>
    </lineage>
</organism>
<dbReference type="PIRSF" id="PIRSF000188">
    <property type="entry name" value="Phe_leu_dh"/>
    <property type="match status" value="1"/>
</dbReference>
<feature type="active site" description="Proton donor/acceptor" evidence="4">
    <location>
        <position position="78"/>
    </location>
</feature>
<dbReference type="STRING" id="1177154.Y5S_02852"/>
<comment type="caution">
    <text evidence="7">The sequence shown here is derived from an EMBL/GenBank/DDBJ whole genome shotgun (WGS) entry which is preliminary data.</text>
</comment>
<accession>A0A095SH35</accession>
<dbReference type="Pfam" id="PF00208">
    <property type="entry name" value="ELFV_dehydrog"/>
    <property type="match status" value="1"/>
</dbReference>
<dbReference type="Pfam" id="PF02812">
    <property type="entry name" value="ELFV_dehydrog_N"/>
    <property type="match status" value="1"/>
</dbReference>
<reference evidence="7 8" key="1">
    <citation type="submission" date="2012-09" db="EMBL/GenBank/DDBJ databases">
        <title>Genome Sequence of alkane-degrading Bacterium Alcanivorax sp. 19-m-6.</title>
        <authorList>
            <person name="Lai Q."/>
            <person name="Shao Z."/>
        </authorList>
    </citation>
    <scope>NUCLEOTIDE SEQUENCE [LARGE SCALE GENOMIC DNA]</scope>
    <source>
        <strain evidence="7 8">19-m-6</strain>
    </source>
</reference>
<keyword evidence="2" id="KW-0560">Oxidoreductase</keyword>
<dbReference type="SMART" id="SM00839">
    <property type="entry name" value="ELFV_dehydrog"/>
    <property type="match status" value="1"/>
</dbReference>
<dbReference type="Gene3D" id="3.40.50.720">
    <property type="entry name" value="NAD(P)-binding Rossmann-like Domain"/>
    <property type="match status" value="1"/>
</dbReference>
<evidence type="ECO:0000313" key="7">
    <source>
        <dbReference type="EMBL" id="KGD63862.1"/>
    </source>
</evidence>
<dbReference type="PANTHER" id="PTHR42722">
    <property type="entry name" value="LEUCINE DEHYDROGENASE"/>
    <property type="match status" value="1"/>
</dbReference>
<dbReference type="GO" id="GO:0016639">
    <property type="term" value="F:oxidoreductase activity, acting on the CH-NH2 group of donors, NAD or NADP as acceptor"/>
    <property type="evidence" value="ECO:0007669"/>
    <property type="project" value="InterPro"/>
</dbReference>
<protein>
    <submittedName>
        <fullName evidence="7">Glu/Leu/Phe/Val dehydrogenase</fullName>
    </submittedName>
</protein>
<dbReference type="RefSeq" id="WP_035233927.1">
    <property type="nucleotide sequence ID" value="NZ_ARXV01000013.1"/>
</dbReference>
<dbReference type="AlphaFoldDB" id="A0A095SH35"/>
<proteinExistence type="inferred from homology"/>
<keyword evidence="3 5" id="KW-0520">NAD</keyword>
<dbReference type="CDD" id="cd01075">
    <property type="entry name" value="NAD_bind_Leu_Phe_Val_DH"/>
    <property type="match status" value="1"/>
</dbReference>
<evidence type="ECO:0000256" key="2">
    <source>
        <dbReference type="ARBA" id="ARBA00023002"/>
    </source>
</evidence>
<keyword evidence="5" id="KW-0547">Nucleotide-binding</keyword>
<dbReference type="OrthoDB" id="9803297at2"/>
<dbReference type="InterPro" id="IPR046346">
    <property type="entry name" value="Aminoacid_DH-like_N_sf"/>
</dbReference>
<evidence type="ECO:0000256" key="5">
    <source>
        <dbReference type="PIRSR" id="PIRSR000188-2"/>
    </source>
</evidence>
<gene>
    <name evidence="7" type="ORF">Y5S_02852</name>
</gene>
<dbReference type="InterPro" id="IPR006097">
    <property type="entry name" value="Glu/Leu/Phe/Val/Trp_DH_dimer"/>
</dbReference>
<dbReference type="InterPro" id="IPR016211">
    <property type="entry name" value="Glu/Phe/Leu/Val/Trp_DH_bac/arc"/>
</dbReference>
<dbReference type="GO" id="GO:0006520">
    <property type="term" value="P:amino acid metabolic process"/>
    <property type="evidence" value="ECO:0007669"/>
    <property type="project" value="InterPro"/>
</dbReference>
<dbReference type="PATRIC" id="fig|1177154.3.peg.2889"/>
<dbReference type="GO" id="GO:0000166">
    <property type="term" value="F:nucleotide binding"/>
    <property type="evidence" value="ECO:0007669"/>
    <property type="project" value="UniProtKB-KW"/>
</dbReference>
<evidence type="ECO:0000256" key="3">
    <source>
        <dbReference type="ARBA" id="ARBA00023027"/>
    </source>
</evidence>
<evidence type="ECO:0000259" key="6">
    <source>
        <dbReference type="SMART" id="SM00839"/>
    </source>
</evidence>
<dbReference type="InterPro" id="IPR006096">
    <property type="entry name" value="Glu/Leu/Phe/Val/Trp_DH_C"/>
</dbReference>
<feature type="domain" description="Glutamate/phenylalanine/leucine/valine/L-tryptophan dehydrogenase C-terminal" evidence="6">
    <location>
        <begin position="139"/>
        <end position="346"/>
    </location>
</feature>